<evidence type="ECO:0000313" key="1">
    <source>
        <dbReference type="EMBL" id="EHC11001.1"/>
    </source>
</evidence>
<dbReference type="PATRIC" id="fig|741277.3.peg.2614"/>
<accession>G6FWI6</accession>
<keyword evidence="2" id="KW-1185">Reference proteome</keyword>
<dbReference type="Proteomes" id="UP000004344">
    <property type="component" value="Unassembled WGS sequence"/>
</dbReference>
<proteinExistence type="predicted"/>
<organism evidence="1 2">
    <name type="scientific">Fischerella thermalis JSC-11</name>
    <dbReference type="NCBI Taxonomy" id="741277"/>
    <lineage>
        <taxon>Bacteria</taxon>
        <taxon>Bacillati</taxon>
        <taxon>Cyanobacteriota</taxon>
        <taxon>Cyanophyceae</taxon>
        <taxon>Nostocales</taxon>
        <taxon>Hapalosiphonaceae</taxon>
        <taxon>Fischerella</taxon>
    </lineage>
</organism>
<dbReference type="AlphaFoldDB" id="G6FWI6"/>
<gene>
    <name evidence="1" type="ORF">FJSC11DRAFT_3235</name>
</gene>
<dbReference type="REBASE" id="43314">
    <property type="entry name" value="FspJSC11ORF3231P"/>
</dbReference>
<dbReference type="RefSeq" id="WP_009458222.1">
    <property type="nucleotide sequence ID" value="NZ_AGIZ01000010.1"/>
</dbReference>
<comment type="caution">
    <text evidence="1">The sequence shown here is derived from an EMBL/GenBank/DDBJ whole genome shotgun (WGS) entry which is preliminary data.</text>
</comment>
<sequence length="268" mass="29815">MQIVKATQLIPLSIAARSQLIEEYASLVTVPTDINSELHRAYQISATLTPVLSDFIQHQIQKDISQGSVLERNRQSTAIATECEQFANRFIDSMPTLVRSPAEMESSPRNLYEMCGAAVFVESNSISRNLSTTMGDLWEIIANISPYTVSPERDFGLKITGIDSIILCGGKGEPVFAQIKTQRNTLTGSQAPRSKRELELHQHRIFAAAFCTGGGWTFSSTSIPRVCGAEFWTMVGLEYELLKFHVKQMILKIQSAYVSLQQEPPILK</sequence>
<evidence type="ECO:0000313" key="2">
    <source>
        <dbReference type="Proteomes" id="UP000004344"/>
    </source>
</evidence>
<dbReference type="EMBL" id="AGIZ01000010">
    <property type="protein sequence ID" value="EHC11001.1"/>
    <property type="molecule type" value="Genomic_DNA"/>
</dbReference>
<name>G6FWI6_9CYAN</name>
<protein>
    <submittedName>
        <fullName evidence="1">Uncharacterized protein</fullName>
    </submittedName>
</protein>
<reference evidence="1 2" key="1">
    <citation type="submission" date="2011-09" db="EMBL/GenBank/DDBJ databases">
        <title>The draft genome of Fischerella sp. JSC-11.</title>
        <authorList>
            <consortium name="US DOE Joint Genome Institute (JGI-PGF)"/>
            <person name="Lucas S."/>
            <person name="Han J."/>
            <person name="Lapidus A."/>
            <person name="Cheng J.-F."/>
            <person name="Goodwin L."/>
            <person name="Pitluck S."/>
            <person name="Peters L."/>
            <person name="Land M.L."/>
            <person name="Hauser L."/>
            <person name="Sarkisova S."/>
            <person name="Bryant D.A."/>
            <person name="Brown I."/>
            <person name="Woyke T.J."/>
        </authorList>
    </citation>
    <scope>NUCLEOTIDE SEQUENCE [LARGE SCALE GENOMIC DNA]</scope>
    <source>
        <strain evidence="1 2">JSC-11</strain>
    </source>
</reference>